<dbReference type="RefSeq" id="XP_004182901.1">
    <property type="nucleotide sequence ID" value="XM_004182853.1"/>
</dbReference>
<dbReference type="GeneID" id="14882520"/>
<dbReference type="InterPro" id="IPR026906">
    <property type="entry name" value="LRR_5"/>
</dbReference>
<keyword evidence="3" id="KW-1185">Reference proteome</keyword>
<feature type="signal peptide" evidence="1">
    <location>
        <begin position="1"/>
        <end position="19"/>
    </location>
</feature>
<dbReference type="Gene3D" id="3.80.10.10">
    <property type="entry name" value="Ribonuclease Inhibitor"/>
    <property type="match status" value="2"/>
</dbReference>
<name>A0A0A1TUC4_ENTIV</name>
<protein>
    <submittedName>
        <fullName evidence="2">Uncharacterized protein</fullName>
    </submittedName>
</protein>
<gene>
    <name evidence="2" type="ORF">EIN_069690</name>
</gene>
<organism evidence="2 3">
    <name type="scientific">Entamoeba invadens IP1</name>
    <dbReference type="NCBI Taxonomy" id="370355"/>
    <lineage>
        <taxon>Eukaryota</taxon>
        <taxon>Amoebozoa</taxon>
        <taxon>Evosea</taxon>
        <taxon>Archamoebae</taxon>
        <taxon>Mastigamoebida</taxon>
        <taxon>Entamoebidae</taxon>
        <taxon>Entamoeba</taxon>
    </lineage>
</organism>
<keyword evidence="1" id="KW-0732">Signal</keyword>
<dbReference type="SUPFAM" id="SSF52058">
    <property type="entry name" value="L domain-like"/>
    <property type="match status" value="1"/>
</dbReference>
<evidence type="ECO:0000313" key="2">
    <source>
        <dbReference type="EMBL" id="ELP83555.1"/>
    </source>
</evidence>
<dbReference type="InterPro" id="IPR006212">
    <property type="entry name" value="Furin_repeat"/>
</dbReference>
<dbReference type="InterPro" id="IPR009030">
    <property type="entry name" value="Growth_fac_rcpt_cys_sf"/>
</dbReference>
<sequence>MFLILSLVYLSFALRQCYIEDLFYNSCIKYYDKDNSTDCDPNLVITIGTEICDYGFTNHDIFTSVTMEKAVKIGEMAFSGCTKLVSATFGLSLNSLGVKAFYGTRLTTFDLKNAEKVSNSAFESVTTLTTANGGCELKSVGDRAFYDCPITTLCPNENKVSYCPKLIYIGDEAFYQTNLITFKLSNYYGVELGTSVFANTKQMTTFDMSGQTIITANMFESSSITKIVGSEKVNFIRKDSLKLATGLTQLSTADLLLIEDNLEYVTTIFYHGFFEPIVQSGVSISTSKKVYLSENYTSSKFLGIQQTSFSCTRSQYYDINTNTCIDCQTGYYSFDGVDSECLYKASQCAPFGSCDINDCTDYQCVNCGMGHYYHPAGQSCVISCQGVVGFYVLNDGFTCVNCPENCKTCTESLFDSPSLQYTCTQCQDGYVMTSKGSCVVECPTSTNQAYMDGTIP</sequence>
<dbReference type="SMART" id="SM00261">
    <property type="entry name" value="FU"/>
    <property type="match status" value="1"/>
</dbReference>
<accession>A0A0A1TUC4</accession>
<feature type="chain" id="PRO_5001979961" evidence="1">
    <location>
        <begin position="20"/>
        <end position="456"/>
    </location>
</feature>
<dbReference type="OrthoDB" id="676979at2759"/>
<dbReference type="KEGG" id="eiv:EIN_069690"/>
<dbReference type="SUPFAM" id="SSF57184">
    <property type="entry name" value="Growth factor receptor domain"/>
    <property type="match status" value="1"/>
</dbReference>
<evidence type="ECO:0000313" key="3">
    <source>
        <dbReference type="Proteomes" id="UP000014680"/>
    </source>
</evidence>
<dbReference type="InterPro" id="IPR032675">
    <property type="entry name" value="LRR_dom_sf"/>
</dbReference>
<dbReference type="CDD" id="cd00064">
    <property type="entry name" value="FU"/>
    <property type="match status" value="1"/>
</dbReference>
<dbReference type="Pfam" id="PF13306">
    <property type="entry name" value="LRR_5"/>
    <property type="match status" value="2"/>
</dbReference>
<proteinExistence type="predicted"/>
<dbReference type="AlphaFoldDB" id="A0A0A1TUC4"/>
<reference evidence="2 3" key="1">
    <citation type="submission" date="2012-10" db="EMBL/GenBank/DDBJ databases">
        <authorList>
            <person name="Zafar N."/>
            <person name="Inman J."/>
            <person name="Hall N."/>
            <person name="Lorenzi H."/>
            <person name="Caler E."/>
        </authorList>
    </citation>
    <scope>NUCLEOTIDE SEQUENCE [LARGE SCALE GENOMIC DNA]</scope>
    <source>
        <strain evidence="2 3">IP1</strain>
    </source>
</reference>
<dbReference type="EMBL" id="KB207267">
    <property type="protein sequence ID" value="ELP83555.1"/>
    <property type="molecule type" value="Genomic_DNA"/>
</dbReference>
<evidence type="ECO:0000256" key="1">
    <source>
        <dbReference type="SAM" id="SignalP"/>
    </source>
</evidence>
<dbReference type="VEuPathDB" id="AmoebaDB:EIN_069690"/>
<dbReference type="Proteomes" id="UP000014680">
    <property type="component" value="Unassembled WGS sequence"/>
</dbReference>